<dbReference type="Proteomes" id="UP000515312">
    <property type="component" value="Chromosome"/>
</dbReference>
<accession>A0A7G8BDS4</accession>
<feature type="transmembrane region" description="Helical" evidence="1">
    <location>
        <begin position="26"/>
        <end position="43"/>
    </location>
</feature>
<organism evidence="2 3">
    <name type="scientific">Alloacidobacterium dinghuense</name>
    <dbReference type="NCBI Taxonomy" id="2763107"/>
    <lineage>
        <taxon>Bacteria</taxon>
        <taxon>Pseudomonadati</taxon>
        <taxon>Acidobacteriota</taxon>
        <taxon>Terriglobia</taxon>
        <taxon>Terriglobales</taxon>
        <taxon>Acidobacteriaceae</taxon>
        <taxon>Alloacidobacterium</taxon>
    </lineage>
</organism>
<keyword evidence="1" id="KW-0472">Membrane</keyword>
<proteinExistence type="predicted"/>
<dbReference type="KEGG" id="adin:H7849_16360"/>
<keyword evidence="1" id="KW-0812">Transmembrane</keyword>
<dbReference type="InterPro" id="IPR043727">
    <property type="entry name" value="Lmo0937-like"/>
</dbReference>
<evidence type="ECO:0000313" key="3">
    <source>
        <dbReference type="Proteomes" id="UP000515312"/>
    </source>
</evidence>
<sequence>MFLILALVLILAWIGGFVVFHTAGFLIHLLLIFAVISIIMHFVRGSAAKA</sequence>
<dbReference type="Pfam" id="PF18919">
    <property type="entry name" value="DUF5670"/>
    <property type="match status" value="1"/>
</dbReference>
<keyword evidence="1" id="KW-1133">Transmembrane helix</keyword>
<dbReference type="AlphaFoldDB" id="A0A7G8BDS4"/>
<keyword evidence="3" id="KW-1185">Reference proteome</keyword>
<reference evidence="2 3" key="1">
    <citation type="submission" date="2020-08" db="EMBL/GenBank/DDBJ databases">
        <title>Edaphobacter telluris sp. nov. and Acidobacterium dinghuensis sp. nov., two acidobacteria isolated from forest soil.</title>
        <authorList>
            <person name="Fu J."/>
            <person name="Qiu L."/>
        </authorList>
    </citation>
    <scope>NUCLEOTIDE SEQUENCE [LARGE SCALE GENOMIC DNA]</scope>
    <source>
        <strain evidence="2">4Y35</strain>
    </source>
</reference>
<dbReference type="RefSeq" id="WP_186740746.1">
    <property type="nucleotide sequence ID" value="NZ_CP060394.1"/>
</dbReference>
<name>A0A7G8BDS4_9BACT</name>
<dbReference type="EMBL" id="CP060394">
    <property type="protein sequence ID" value="QNI30694.1"/>
    <property type="molecule type" value="Genomic_DNA"/>
</dbReference>
<evidence type="ECO:0000256" key="1">
    <source>
        <dbReference type="SAM" id="Phobius"/>
    </source>
</evidence>
<protein>
    <submittedName>
        <fullName evidence="2">Lmo0937 family membrane protein</fullName>
    </submittedName>
</protein>
<gene>
    <name evidence="2" type="ORF">H7849_16360</name>
</gene>
<dbReference type="NCBIfam" id="NF033488">
    <property type="entry name" value="lmo0937_fam_TM"/>
    <property type="match status" value="1"/>
</dbReference>
<evidence type="ECO:0000313" key="2">
    <source>
        <dbReference type="EMBL" id="QNI30694.1"/>
    </source>
</evidence>